<feature type="transmembrane region" description="Helical" evidence="1">
    <location>
        <begin position="35"/>
        <end position="53"/>
    </location>
</feature>
<dbReference type="PANTHER" id="PTHR38928">
    <property type="entry name" value="ARGOS7"/>
    <property type="match status" value="1"/>
</dbReference>
<keyword evidence="1" id="KW-1133">Transmembrane helix</keyword>
<sequence>MVRFFSLGSVLVLAALAASMVVLPPMLPPLPPPPLMLLLFPVGIMVALMFLAFSPTETIPGDFVVYTV</sequence>
<keyword evidence="1" id="KW-0812">Transmembrane</keyword>
<organism evidence="3">
    <name type="scientific">Fagus sylvatica</name>
    <name type="common">Beechnut</name>
    <dbReference type="NCBI Taxonomy" id="28930"/>
    <lineage>
        <taxon>Eukaryota</taxon>
        <taxon>Viridiplantae</taxon>
        <taxon>Streptophyta</taxon>
        <taxon>Embryophyta</taxon>
        <taxon>Tracheophyta</taxon>
        <taxon>Spermatophyta</taxon>
        <taxon>Magnoliopsida</taxon>
        <taxon>eudicotyledons</taxon>
        <taxon>Gunneridae</taxon>
        <taxon>Pentapetalae</taxon>
        <taxon>rosids</taxon>
        <taxon>fabids</taxon>
        <taxon>Fagales</taxon>
        <taxon>Fagaceae</taxon>
        <taxon>Fagus</taxon>
    </lineage>
</organism>
<feature type="chain" id="PRO_5014847863" description="Transmembrane protein" evidence="2">
    <location>
        <begin position="18"/>
        <end position="68"/>
    </location>
</feature>
<keyword evidence="2" id="KW-0732">Signal</keyword>
<evidence type="ECO:0000256" key="2">
    <source>
        <dbReference type="SAM" id="SignalP"/>
    </source>
</evidence>
<evidence type="ECO:0000313" key="3">
    <source>
        <dbReference type="EMBL" id="SPD17298.1"/>
    </source>
</evidence>
<dbReference type="EMBL" id="OIVN01004434">
    <property type="protein sequence ID" value="SPD17298.1"/>
    <property type="molecule type" value="Genomic_DNA"/>
</dbReference>
<accession>A0A2N9HYV5</accession>
<dbReference type="AlphaFoldDB" id="A0A2N9HYV5"/>
<evidence type="ECO:0008006" key="4">
    <source>
        <dbReference type="Google" id="ProtNLM"/>
    </source>
</evidence>
<name>A0A2N9HYV5_FAGSY</name>
<feature type="signal peptide" evidence="2">
    <location>
        <begin position="1"/>
        <end position="17"/>
    </location>
</feature>
<evidence type="ECO:0000256" key="1">
    <source>
        <dbReference type="SAM" id="Phobius"/>
    </source>
</evidence>
<protein>
    <recommendedName>
        <fullName evidence="4">Transmembrane protein</fullName>
    </recommendedName>
</protein>
<keyword evidence="1" id="KW-0472">Membrane</keyword>
<gene>
    <name evidence="3" type="ORF">FSB_LOCUS45180</name>
</gene>
<dbReference type="PANTHER" id="PTHR38928:SF9">
    <property type="entry name" value="TRANSMEMBRANE PROTEIN"/>
    <property type="match status" value="1"/>
</dbReference>
<proteinExistence type="predicted"/>
<reference evidence="3" key="1">
    <citation type="submission" date="2018-02" db="EMBL/GenBank/DDBJ databases">
        <authorList>
            <person name="Cohen D.B."/>
            <person name="Kent A.D."/>
        </authorList>
    </citation>
    <scope>NUCLEOTIDE SEQUENCE</scope>
</reference>